<evidence type="ECO:0000313" key="1">
    <source>
        <dbReference type="EMBL" id="KAJ3562752.1"/>
    </source>
</evidence>
<dbReference type="InterPro" id="IPR031755">
    <property type="entry name" value="Inhibitor_I66"/>
</dbReference>
<dbReference type="Gene3D" id="2.80.10.50">
    <property type="match status" value="1"/>
</dbReference>
<protein>
    <submittedName>
        <fullName evidence="1">Uncharacterized protein</fullName>
    </submittedName>
</protein>
<dbReference type="AlphaFoldDB" id="A0AAD5VKV7"/>
<evidence type="ECO:0000313" key="2">
    <source>
        <dbReference type="Proteomes" id="UP001213000"/>
    </source>
</evidence>
<accession>A0AAD5VKV7</accession>
<keyword evidence="2" id="KW-1185">Reference proteome</keyword>
<gene>
    <name evidence="1" type="ORF">NP233_g9380</name>
</gene>
<sequence length="154" mass="17058">MSLPNGNYWITSAIDNERIGRVRNETPNGYPKPIVTHTNDRGSAVWQFEVQPDGLFVLKAKGVIVGADTSGNYPVKAFVSSDPDPNEITTEWAIQLLPSSSGDLGRSGYIVDPQSNMAWTAPRSEPEYSYAVTVKPFNANDQEQKFFFTMPILD</sequence>
<reference evidence="1" key="1">
    <citation type="submission" date="2022-07" db="EMBL/GenBank/DDBJ databases">
        <title>Genome Sequence of Leucocoprinus birnbaumii.</title>
        <authorList>
            <person name="Buettner E."/>
        </authorList>
    </citation>
    <scope>NUCLEOTIDE SEQUENCE</scope>
    <source>
        <strain evidence="1">VT141</strain>
    </source>
</reference>
<name>A0AAD5VKV7_9AGAR</name>
<dbReference type="Proteomes" id="UP001213000">
    <property type="component" value="Unassembled WGS sequence"/>
</dbReference>
<dbReference type="Pfam" id="PF16850">
    <property type="entry name" value="Inhibitor_I66"/>
    <property type="match status" value="1"/>
</dbReference>
<proteinExistence type="predicted"/>
<dbReference type="EMBL" id="JANIEX010000835">
    <property type="protein sequence ID" value="KAJ3562752.1"/>
    <property type="molecule type" value="Genomic_DNA"/>
</dbReference>
<organism evidence="1 2">
    <name type="scientific">Leucocoprinus birnbaumii</name>
    <dbReference type="NCBI Taxonomy" id="56174"/>
    <lineage>
        <taxon>Eukaryota</taxon>
        <taxon>Fungi</taxon>
        <taxon>Dikarya</taxon>
        <taxon>Basidiomycota</taxon>
        <taxon>Agaricomycotina</taxon>
        <taxon>Agaricomycetes</taxon>
        <taxon>Agaricomycetidae</taxon>
        <taxon>Agaricales</taxon>
        <taxon>Agaricineae</taxon>
        <taxon>Agaricaceae</taxon>
        <taxon>Leucocoprinus</taxon>
    </lineage>
</organism>
<dbReference type="GO" id="GO:0004867">
    <property type="term" value="F:serine-type endopeptidase inhibitor activity"/>
    <property type="evidence" value="ECO:0007669"/>
    <property type="project" value="InterPro"/>
</dbReference>
<comment type="caution">
    <text evidence="1">The sequence shown here is derived from an EMBL/GenBank/DDBJ whole genome shotgun (WGS) entry which is preliminary data.</text>
</comment>